<organism evidence="3 4">
    <name type="scientific">Leucobacter alluvii</name>
    <dbReference type="NCBI Taxonomy" id="340321"/>
    <lineage>
        <taxon>Bacteria</taxon>
        <taxon>Bacillati</taxon>
        <taxon>Actinomycetota</taxon>
        <taxon>Actinomycetes</taxon>
        <taxon>Micrococcales</taxon>
        <taxon>Microbacteriaceae</taxon>
        <taxon>Leucobacter</taxon>
    </lineage>
</organism>
<feature type="domain" description="Amidohydrolase 3" evidence="2">
    <location>
        <begin position="114"/>
        <end position="271"/>
    </location>
</feature>
<feature type="region of interest" description="Disordered" evidence="1">
    <location>
        <begin position="1"/>
        <end position="30"/>
    </location>
</feature>
<evidence type="ECO:0000313" key="4">
    <source>
        <dbReference type="Proteomes" id="UP001501084"/>
    </source>
</evidence>
<dbReference type="RefSeq" id="WP_346057180.1">
    <property type="nucleotide sequence ID" value="NZ_BAAAOP010000002.1"/>
</dbReference>
<proteinExistence type="predicted"/>
<dbReference type="Gene3D" id="3.20.20.140">
    <property type="entry name" value="Metal-dependent hydrolases"/>
    <property type="match status" value="1"/>
</dbReference>
<protein>
    <submittedName>
        <fullName evidence="3">Amidohydrolase</fullName>
    </submittedName>
</protein>
<dbReference type="SUPFAM" id="SSF51338">
    <property type="entry name" value="Composite domain of metallo-dependent hydrolases"/>
    <property type="match status" value="1"/>
</dbReference>
<comment type="caution">
    <text evidence="3">The sequence shown here is derived from an EMBL/GenBank/DDBJ whole genome shotgun (WGS) entry which is preliminary data.</text>
</comment>
<dbReference type="InterPro" id="IPR032466">
    <property type="entry name" value="Metal_Hydrolase"/>
</dbReference>
<dbReference type="Pfam" id="PF07969">
    <property type="entry name" value="Amidohydro_3"/>
    <property type="match status" value="1"/>
</dbReference>
<name>A0ABN3B2Z0_9MICO</name>
<dbReference type="InterPro" id="IPR052349">
    <property type="entry name" value="Metallo-hydrolase_Enzymes"/>
</dbReference>
<evidence type="ECO:0000256" key="1">
    <source>
        <dbReference type="SAM" id="MobiDB-lite"/>
    </source>
</evidence>
<reference evidence="3 4" key="1">
    <citation type="journal article" date="2019" name="Int. J. Syst. Evol. Microbiol.">
        <title>The Global Catalogue of Microorganisms (GCM) 10K type strain sequencing project: providing services to taxonomists for standard genome sequencing and annotation.</title>
        <authorList>
            <consortium name="The Broad Institute Genomics Platform"/>
            <consortium name="The Broad Institute Genome Sequencing Center for Infectious Disease"/>
            <person name="Wu L."/>
            <person name="Ma J."/>
        </authorList>
    </citation>
    <scope>NUCLEOTIDE SEQUENCE [LARGE SCALE GENOMIC DNA]</scope>
    <source>
        <strain evidence="3 4">JCM 14919</strain>
    </source>
</reference>
<accession>A0ABN3B2Z0</accession>
<gene>
    <name evidence="3" type="ORF">GCM10009786_03660</name>
</gene>
<dbReference type="InterPro" id="IPR013108">
    <property type="entry name" value="Amidohydro_3"/>
</dbReference>
<keyword evidence="4" id="KW-1185">Reference proteome</keyword>
<dbReference type="SUPFAM" id="SSF51556">
    <property type="entry name" value="Metallo-dependent hydrolases"/>
    <property type="match status" value="1"/>
</dbReference>
<dbReference type="InterPro" id="IPR011059">
    <property type="entry name" value="Metal-dep_hydrolase_composite"/>
</dbReference>
<dbReference type="PANTHER" id="PTHR32027">
    <property type="entry name" value="CYTOSINE DEAMINASE"/>
    <property type="match status" value="1"/>
</dbReference>
<dbReference type="Proteomes" id="UP001501084">
    <property type="component" value="Unassembled WGS sequence"/>
</dbReference>
<dbReference type="EMBL" id="BAAAOP010000002">
    <property type="protein sequence ID" value="GAA2185793.1"/>
    <property type="molecule type" value="Genomic_DNA"/>
</dbReference>
<evidence type="ECO:0000259" key="2">
    <source>
        <dbReference type="Pfam" id="PF07969"/>
    </source>
</evidence>
<sequence length="393" mass="41536">MTATPTPTRLRTPGLVDGHVHPDKSSWGAPWMSRRPASTLAELIENDRATQFSYARSVEERAYALLSHALANGTLGMRAHVDVSSELGTANVEGVRAAAERLPGLTVQIVAFPQFGLVTNPGTLEAMAASLDTGADLVGGIDPGGIEGDLHGHLDAVFGLADRAGRDIDIHLHDGGEDGLAQIREIARRTTAAGRHGRVTIGHAFALCDTELPSLGETLDLVAEAGIWIATCALGPDPVPELDRFERHGVRLVAGSDGVRDSWSPFGTGSMVDGGARALHRPDLGRIARGAAADLVAFALDDVRMGAVDDPIRTLVLAGSGRDAHFSMVAGRVVMRDAAIPGIDLDALRREGQRVFEQLRAAYPERDALAGPHGSSEAELFPPVFPAYQPRHA</sequence>
<evidence type="ECO:0000313" key="3">
    <source>
        <dbReference type="EMBL" id="GAA2185793.1"/>
    </source>
</evidence>
<feature type="compositionally biased region" description="Low complexity" evidence="1">
    <location>
        <begin position="1"/>
        <end position="13"/>
    </location>
</feature>
<dbReference type="PANTHER" id="PTHR32027:SF9">
    <property type="entry name" value="BLL3847 PROTEIN"/>
    <property type="match status" value="1"/>
</dbReference>